<gene>
    <name evidence="2" type="ORF">VI08_05240</name>
</gene>
<dbReference type="AlphaFoldDB" id="A0A0F3KYB3"/>
<keyword evidence="1" id="KW-0812">Transmembrane</keyword>
<sequence length="79" mass="8454">MHAEFVNDLAARVARLEASLGNVATEVSTIEERVSGMPTRADLWRTVAVAAGAVISAMWLAIQFFAKPYLESLAPHVAG</sequence>
<dbReference type="Proteomes" id="UP000033651">
    <property type="component" value="Unassembled WGS sequence"/>
</dbReference>
<evidence type="ECO:0000256" key="1">
    <source>
        <dbReference type="SAM" id="Phobius"/>
    </source>
</evidence>
<comment type="caution">
    <text evidence="2">The sequence shown here is derived from an EMBL/GenBank/DDBJ whole genome shotgun (WGS) entry which is preliminary data.</text>
</comment>
<dbReference type="RefSeq" id="WP_045828508.1">
    <property type="nucleotide sequence ID" value="NZ_JZRB01000010.1"/>
</dbReference>
<organism evidence="2 3">
    <name type="scientific">Luteibacter yeojuensis</name>
    <dbReference type="NCBI Taxonomy" id="345309"/>
    <lineage>
        <taxon>Bacteria</taxon>
        <taxon>Pseudomonadati</taxon>
        <taxon>Pseudomonadota</taxon>
        <taxon>Gammaproteobacteria</taxon>
        <taxon>Lysobacterales</taxon>
        <taxon>Rhodanobacteraceae</taxon>
        <taxon>Luteibacter</taxon>
    </lineage>
</organism>
<evidence type="ECO:0000313" key="2">
    <source>
        <dbReference type="EMBL" id="KJV36260.1"/>
    </source>
</evidence>
<keyword evidence="1" id="KW-1133">Transmembrane helix</keyword>
<proteinExistence type="predicted"/>
<keyword evidence="1" id="KW-0472">Membrane</keyword>
<protein>
    <submittedName>
        <fullName evidence="2">Uncharacterized protein</fullName>
    </submittedName>
</protein>
<dbReference type="EMBL" id="JZRB01000010">
    <property type="protein sequence ID" value="KJV36260.1"/>
    <property type="molecule type" value="Genomic_DNA"/>
</dbReference>
<name>A0A0F3KYB3_9GAMM</name>
<reference evidence="2 3" key="1">
    <citation type="submission" date="2015-03" db="EMBL/GenBank/DDBJ databases">
        <title>Draft genome sequence of Luteibacter yeojuensis strain SU11.</title>
        <authorList>
            <person name="Sulaiman J."/>
            <person name="Priya K."/>
            <person name="Chan K.-G."/>
        </authorList>
    </citation>
    <scope>NUCLEOTIDE SEQUENCE [LARGE SCALE GENOMIC DNA]</scope>
    <source>
        <strain evidence="2 3">SU11</strain>
    </source>
</reference>
<evidence type="ECO:0000313" key="3">
    <source>
        <dbReference type="Proteomes" id="UP000033651"/>
    </source>
</evidence>
<dbReference type="OrthoDB" id="9864977at2"/>
<keyword evidence="3" id="KW-1185">Reference proteome</keyword>
<accession>A0A0F3KYB3</accession>
<feature type="transmembrane region" description="Helical" evidence="1">
    <location>
        <begin position="43"/>
        <end position="66"/>
    </location>
</feature>